<protein>
    <submittedName>
        <fullName evidence="1">Uncharacterized protein</fullName>
    </submittedName>
</protein>
<keyword evidence="2" id="KW-1185">Reference proteome</keyword>
<gene>
    <name evidence="1" type="ORF">OA84_02385</name>
</gene>
<accession>A0ABR4ZTY2</accession>
<reference evidence="1 2" key="1">
    <citation type="submission" date="2014-10" db="EMBL/GenBank/DDBJ databases">
        <title>Kaistella solincola genome.</title>
        <authorList>
            <person name="Newman J.D."/>
        </authorList>
    </citation>
    <scope>NUCLEOTIDE SEQUENCE [LARGE SCALE GENOMIC DNA]</scope>
    <source>
        <strain evidence="1 2">DSM 22468</strain>
    </source>
</reference>
<name>A0ABR4ZTY2_9FLAO</name>
<dbReference type="EMBL" id="JSYK01000002">
    <property type="protein sequence ID" value="KIA84400.1"/>
    <property type="molecule type" value="Genomic_DNA"/>
</dbReference>
<dbReference type="Proteomes" id="UP000031275">
    <property type="component" value="Unassembled WGS sequence"/>
</dbReference>
<organism evidence="1 2">
    <name type="scientific">Kaistella solincola</name>
    <dbReference type="NCBI Taxonomy" id="510955"/>
    <lineage>
        <taxon>Bacteria</taxon>
        <taxon>Pseudomonadati</taxon>
        <taxon>Bacteroidota</taxon>
        <taxon>Flavobacteriia</taxon>
        <taxon>Flavobacteriales</taxon>
        <taxon>Weeksellaceae</taxon>
        <taxon>Chryseobacterium group</taxon>
        <taxon>Kaistella</taxon>
    </lineage>
</organism>
<evidence type="ECO:0000313" key="1">
    <source>
        <dbReference type="EMBL" id="KIA84400.1"/>
    </source>
</evidence>
<evidence type="ECO:0000313" key="2">
    <source>
        <dbReference type="Proteomes" id="UP000031275"/>
    </source>
</evidence>
<proteinExistence type="predicted"/>
<comment type="caution">
    <text evidence="1">The sequence shown here is derived from an EMBL/GenBank/DDBJ whole genome shotgun (WGS) entry which is preliminary data.</text>
</comment>
<sequence>MLYLDYFSTMELLFFWAPSPPSTPAFLLRCAPQKELRSSRGAVTVYLKTLFQIQIFTSIKNPKITAFSAQFLFPA</sequence>